<dbReference type="AlphaFoldDB" id="A0A4Z1BIL0"/>
<comment type="caution">
    <text evidence="1">The sequence shown here is derived from an EMBL/GenBank/DDBJ whole genome shotgun (WGS) entry which is preliminary data.</text>
</comment>
<evidence type="ECO:0000313" key="2">
    <source>
        <dbReference type="Proteomes" id="UP000297972"/>
    </source>
</evidence>
<dbReference type="Proteomes" id="UP000297972">
    <property type="component" value="Unassembled WGS sequence"/>
</dbReference>
<dbReference type="OrthoDB" id="9808959at2"/>
<protein>
    <recommendedName>
        <fullName evidence="3">Rha family transcriptional regulator</fullName>
    </recommendedName>
</protein>
<dbReference type="RefSeq" id="WP_135818425.1">
    <property type="nucleotide sequence ID" value="NZ_SRPG01000181.1"/>
</dbReference>
<proteinExistence type="predicted"/>
<gene>
    <name evidence="1" type="ORF">E4L95_15885</name>
</gene>
<dbReference type="InterPro" id="IPR014054">
    <property type="entry name" value="Phage_regulatory_Rha"/>
</dbReference>
<evidence type="ECO:0000313" key="1">
    <source>
        <dbReference type="EMBL" id="TGN53778.1"/>
    </source>
</evidence>
<organism evidence="1 2">
    <name type="scientific">Paracoccus liaowanqingii</name>
    <dbReference type="NCBI Taxonomy" id="2560053"/>
    <lineage>
        <taxon>Bacteria</taxon>
        <taxon>Pseudomonadati</taxon>
        <taxon>Pseudomonadota</taxon>
        <taxon>Alphaproteobacteria</taxon>
        <taxon>Rhodobacterales</taxon>
        <taxon>Paracoccaceae</taxon>
        <taxon>Paracoccus</taxon>
    </lineage>
</organism>
<sequence length="141" mass="16197">MMEMTMNIVGQGGAVFRRDGMPITTSKLVADLFGKQHKNVLRDIRKLIEIDPELRLSFEPQLEVYAGPNGSQRSREVYTINQRGAALLVMGFTGPEALQWKKKFLDAFDHLAERERDTYMDAFRSFRRSPTLAKPPKSHRK</sequence>
<dbReference type="NCBIfam" id="TIGR02681">
    <property type="entry name" value="phage_pRha"/>
    <property type="match status" value="1"/>
</dbReference>
<accession>A0A4Z1BIL0</accession>
<dbReference type="EMBL" id="SRPG01000181">
    <property type="protein sequence ID" value="TGN53778.1"/>
    <property type="molecule type" value="Genomic_DNA"/>
</dbReference>
<keyword evidence="2" id="KW-1185">Reference proteome</keyword>
<evidence type="ECO:0008006" key="3">
    <source>
        <dbReference type="Google" id="ProtNLM"/>
    </source>
</evidence>
<name>A0A4Z1BIL0_9RHOB</name>
<reference evidence="1 2" key="1">
    <citation type="submission" date="2019-03" db="EMBL/GenBank/DDBJ databases">
        <authorList>
            <person name="Li J."/>
        </authorList>
    </citation>
    <scope>NUCLEOTIDE SEQUENCE [LARGE SCALE GENOMIC DNA]</scope>
    <source>
        <strain evidence="1 2">3058</strain>
    </source>
</reference>
<dbReference type="Pfam" id="PF09669">
    <property type="entry name" value="Phage_pRha"/>
    <property type="match status" value="1"/>
</dbReference>